<feature type="compositionally biased region" description="Low complexity" evidence="1">
    <location>
        <begin position="426"/>
        <end position="452"/>
    </location>
</feature>
<dbReference type="Gene3D" id="3.20.20.80">
    <property type="entry name" value="Glycosidases"/>
    <property type="match status" value="1"/>
</dbReference>
<dbReference type="OrthoDB" id="6949258at2"/>
<dbReference type="EMBL" id="VWPK01000026">
    <property type="protein sequence ID" value="KAA5610945.1"/>
    <property type="molecule type" value="Genomic_DNA"/>
</dbReference>
<organism evidence="2 3">
    <name type="scientific">Rhodovastum atsumiense</name>
    <dbReference type="NCBI Taxonomy" id="504468"/>
    <lineage>
        <taxon>Bacteria</taxon>
        <taxon>Pseudomonadati</taxon>
        <taxon>Pseudomonadota</taxon>
        <taxon>Alphaproteobacteria</taxon>
        <taxon>Acetobacterales</taxon>
        <taxon>Acetobacteraceae</taxon>
        <taxon>Rhodovastum</taxon>
    </lineage>
</organism>
<gene>
    <name evidence="2" type="ORF">F1189_17065</name>
</gene>
<feature type="region of interest" description="Disordered" evidence="1">
    <location>
        <begin position="420"/>
        <end position="453"/>
    </location>
</feature>
<sequence>MPTQAVRAADFTRSISVQIHMGHGGGGRPYGNMTTLQNALAYLNPKGIGTGVGVVRDETWASSDLATLGRLGYKLDVYVAYNQGANSASGAIDALRPLVNAGYVRMVEGPLEVDNVGWGLVRTGSYTALNGQTYAGWQAAVKWQQDLYNTFASKTDVALFSLANPANGNASSPAVSAARSLGLSLNGITELGNVHFYQHNGNSPATEMPGVIRDETGYTPGKPFAITETGFNDLNDGSTNYLGSAHANGVYTLDLALNAFKAGCKLTNLYELFDENMGYAAQGIAFEDHWGLFNANGTPKAAATYLRNMMSVLGDSGANAGGFAPGSLNYSVSGLGSNGQTLLMQKSGGVYDIAVWANASVFTGGHAGTAPTQNVTVNLGGTYGSVKVYDPVRGSNAVQTLSNVSSVRLGVTDHPLIIEVGGQGSGRATSSGGTPAAASPASPGTAAAPSGSHVINVAGGRTVTTQPGTRNTVNITGSATVNAKGTDTIRVTAGNTTVNGGTGHLVFVGGGAGKATLNLRGGTTEATLGNGGSAVKIAGHVTATAGGGTDLFTLTRDASIDTAVIYNFKAGTDHLHLAGYGSGTAGVAWVADAAAGTSVHLTDGSHVGLVGVHSTDLGRLFA</sequence>
<proteinExistence type="predicted"/>
<reference evidence="2 3" key="1">
    <citation type="submission" date="2019-09" db="EMBL/GenBank/DDBJ databases">
        <title>Genome sequence of Rhodovastum atsumiense, a diverse member of the Acetobacteraceae family of non-sulfur purple photosynthetic bacteria.</title>
        <authorList>
            <person name="Meyer T."/>
            <person name="Kyndt J."/>
        </authorList>
    </citation>
    <scope>NUCLEOTIDE SEQUENCE [LARGE SCALE GENOMIC DNA]</scope>
    <source>
        <strain evidence="2 3">DSM 21279</strain>
    </source>
</reference>
<comment type="caution">
    <text evidence="2">The sequence shown here is derived from an EMBL/GenBank/DDBJ whole genome shotgun (WGS) entry which is preliminary data.</text>
</comment>
<evidence type="ECO:0000313" key="2">
    <source>
        <dbReference type="EMBL" id="KAA5610945.1"/>
    </source>
</evidence>
<dbReference type="SUPFAM" id="SSF51445">
    <property type="entry name" value="(Trans)glycosidases"/>
    <property type="match status" value="1"/>
</dbReference>
<dbReference type="AlphaFoldDB" id="A0A5M6IU40"/>
<dbReference type="InterPro" id="IPR017853">
    <property type="entry name" value="GH"/>
</dbReference>
<dbReference type="RefSeq" id="WP_150042041.1">
    <property type="nucleotide sequence ID" value="NZ_OW485601.1"/>
</dbReference>
<evidence type="ECO:0000313" key="3">
    <source>
        <dbReference type="Proteomes" id="UP000325255"/>
    </source>
</evidence>
<protein>
    <submittedName>
        <fullName evidence="2">Uncharacterized protein</fullName>
    </submittedName>
</protein>
<name>A0A5M6IU40_9PROT</name>
<accession>A0A5M6IU40</accession>
<dbReference type="Proteomes" id="UP000325255">
    <property type="component" value="Unassembled WGS sequence"/>
</dbReference>
<evidence type="ECO:0000256" key="1">
    <source>
        <dbReference type="SAM" id="MobiDB-lite"/>
    </source>
</evidence>
<keyword evidence="3" id="KW-1185">Reference proteome</keyword>